<feature type="region of interest" description="Disordered" evidence="1">
    <location>
        <begin position="164"/>
        <end position="209"/>
    </location>
</feature>
<reference evidence="2" key="1">
    <citation type="submission" date="2023-03" db="EMBL/GenBank/DDBJ databases">
        <title>Massive genome expansion in bonnet fungi (Mycena s.s.) driven by repeated elements and novel gene families across ecological guilds.</title>
        <authorList>
            <consortium name="Lawrence Berkeley National Laboratory"/>
            <person name="Harder C.B."/>
            <person name="Miyauchi S."/>
            <person name="Viragh M."/>
            <person name="Kuo A."/>
            <person name="Thoen E."/>
            <person name="Andreopoulos B."/>
            <person name="Lu D."/>
            <person name="Skrede I."/>
            <person name="Drula E."/>
            <person name="Henrissat B."/>
            <person name="Morin E."/>
            <person name="Kohler A."/>
            <person name="Barry K."/>
            <person name="LaButti K."/>
            <person name="Morin E."/>
            <person name="Salamov A."/>
            <person name="Lipzen A."/>
            <person name="Mereny Z."/>
            <person name="Hegedus B."/>
            <person name="Baldrian P."/>
            <person name="Stursova M."/>
            <person name="Weitz H."/>
            <person name="Taylor A."/>
            <person name="Grigoriev I.V."/>
            <person name="Nagy L.G."/>
            <person name="Martin F."/>
            <person name="Kauserud H."/>
        </authorList>
    </citation>
    <scope>NUCLEOTIDE SEQUENCE</scope>
    <source>
        <strain evidence="2">CBHHK002</strain>
    </source>
</reference>
<gene>
    <name evidence="2" type="ORF">DFH08DRAFT_958989</name>
</gene>
<dbReference type="EMBL" id="JARIHO010000015">
    <property type="protein sequence ID" value="KAJ7350065.1"/>
    <property type="molecule type" value="Genomic_DNA"/>
</dbReference>
<proteinExistence type="predicted"/>
<organism evidence="2 3">
    <name type="scientific">Mycena albidolilacea</name>
    <dbReference type="NCBI Taxonomy" id="1033008"/>
    <lineage>
        <taxon>Eukaryota</taxon>
        <taxon>Fungi</taxon>
        <taxon>Dikarya</taxon>
        <taxon>Basidiomycota</taxon>
        <taxon>Agaricomycotina</taxon>
        <taxon>Agaricomycetes</taxon>
        <taxon>Agaricomycetidae</taxon>
        <taxon>Agaricales</taxon>
        <taxon>Marasmiineae</taxon>
        <taxon>Mycenaceae</taxon>
        <taxon>Mycena</taxon>
    </lineage>
</organism>
<comment type="caution">
    <text evidence="2">The sequence shown here is derived from an EMBL/GenBank/DDBJ whole genome shotgun (WGS) entry which is preliminary data.</text>
</comment>
<accession>A0AAD7ESV2</accession>
<dbReference type="AlphaFoldDB" id="A0AAD7ESV2"/>
<keyword evidence="3" id="KW-1185">Reference proteome</keyword>
<evidence type="ECO:0000256" key="1">
    <source>
        <dbReference type="SAM" id="MobiDB-lite"/>
    </source>
</evidence>
<name>A0AAD7ESV2_9AGAR</name>
<sequence>MGQEPAFDFSDWIRLKLSVKRSAHRDIVDEALNQIQTGKPASEIKLNTTIGVLRDRSVGWIVQAIHDINNPVTIQKAFEMCRIGTSPEALARLRHLREDNPELYAELTRLADAVTTVPVSEIEEAPFFEHEVYDDCDIPLDVVSGFLAAGSASVTTGFAVDENGGLARSGDAEKSDAEEEAVPSSEPLGRGQHKKFGTSRYQGSLWEEH</sequence>
<evidence type="ECO:0000313" key="3">
    <source>
        <dbReference type="Proteomes" id="UP001218218"/>
    </source>
</evidence>
<protein>
    <submittedName>
        <fullName evidence="2">Uncharacterized protein</fullName>
    </submittedName>
</protein>
<dbReference type="Proteomes" id="UP001218218">
    <property type="component" value="Unassembled WGS sequence"/>
</dbReference>
<evidence type="ECO:0000313" key="2">
    <source>
        <dbReference type="EMBL" id="KAJ7350065.1"/>
    </source>
</evidence>